<comment type="caution">
    <text evidence="3">The sequence shown here is derived from an EMBL/GenBank/DDBJ whole genome shotgun (WGS) entry which is preliminary data.</text>
</comment>
<dbReference type="InterPro" id="IPR013693">
    <property type="entry name" value="SpoIID/LytB_N"/>
</dbReference>
<dbReference type="OrthoDB" id="9773852at2"/>
<dbReference type="GO" id="GO:0030435">
    <property type="term" value="P:sporulation resulting in formation of a cellular spore"/>
    <property type="evidence" value="ECO:0007669"/>
    <property type="project" value="InterPro"/>
</dbReference>
<dbReference type="NCBIfam" id="TIGR02669">
    <property type="entry name" value="SpoIID_LytB"/>
    <property type="match status" value="1"/>
</dbReference>
<evidence type="ECO:0000259" key="2">
    <source>
        <dbReference type="Pfam" id="PF08486"/>
    </source>
</evidence>
<evidence type="ECO:0000313" key="3">
    <source>
        <dbReference type="EMBL" id="RNL78594.1"/>
    </source>
</evidence>
<dbReference type="AlphaFoldDB" id="A0A3N0DSK0"/>
<dbReference type="Pfam" id="PF08486">
    <property type="entry name" value="SpoIID"/>
    <property type="match status" value="1"/>
</dbReference>
<evidence type="ECO:0000313" key="4">
    <source>
        <dbReference type="Proteomes" id="UP000277094"/>
    </source>
</evidence>
<organism evidence="3 4">
    <name type="scientific">Nocardioides marmorisolisilvae</name>
    <dbReference type="NCBI Taxonomy" id="1542737"/>
    <lineage>
        <taxon>Bacteria</taxon>
        <taxon>Bacillati</taxon>
        <taxon>Actinomycetota</taxon>
        <taxon>Actinomycetes</taxon>
        <taxon>Propionibacteriales</taxon>
        <taxon>Nocardioidaceae</taxon>
        <taxon>Nocardioides</taxon>
    </lineage>
</organism>
<feature type="chain" id="PRO_5018070279" evidence="1">
    <location>
        <begin position="26"/>
        <end position="406"/>
    </location>
</feature>
<sequence>MRSRFTLVLTLLVSTTFLGAAPAHADEPKVSVYGTTTFTGHGFGHGRGMSQYGARGRAIKAWKASSILNFYYPGTTLSNASGDIRIWLKGDIDSDTIVLPKAGLSITDSATGKTYKLPTTIGATSWRLTGSGASSGFKLSYSKNGWHSYLPGGHSLSGYGEFRTSAYTITVKMPGGNKSYRGAIQRRNGHTINRTSFDSYVKGVVAAEMPPTWPMEALKSQAIAARTFGAYSKATSSGPSDTWNVDDTTNYQVYGGLAAETSRTNQAVVGTAGKILTYAGAPDNGGPAYTQFSSSNGGWTVAGDTKPYLVAAQDTYEQYGSNPYANWTYAPSQSTLQTKLEALASDKGTDIGTLKYLQVVDRDGHGEWGGRVLDIRLIGTKASIVVGGSDLRFAIGLRSTWFQLAP</sequence>
<evidence type="ECO:0000256" key="1">
    <source>
        <dbReference type="SAM" id="SignalP"/>
    </source>
</evidence>
<proteinExistence type="predicted"/>
<dbReference type="InterPro" id="IPR013486">
    <property type="entry name" value="SpoIID/LytB"/>
</dbReference>
<feature type="signal peptide" evidence="1">
    <location>
        <begin position="1"/>
        <end position="25"/>
    </location>
</feature>
<reference evidence="3 4" key="1">
    <citation type="submission" date="2018-11" db="EMBL/GenBank/DDBJ databases">
        <authorList>
            <person name="Li F."/>
        </authorList>
    </citation>
    <scope>NUCLEOTIDE SEQUENCE [LARGE SCALE GENOMIC DNA]</scope>
    <source>
        <strain evidence="3 4">KIS18-7</strain>
    </source>
</reference>
<protein>
    <submittedName>
        <fullName evidence="3">SpoIID/LytB domain-containing protein</fullName>
    </submittedName>
</protein>
<dbReference type="Proteomes" id="UP000277094">
    <property type="component" value="Unassembled WGS sequence"/>
</dbReference>
<gene>
    <name evidence="3" type="ORF">EFL95_05765</name>
</gene>
<name>A0A3N0DSK0_9ACTN</name>
<keyword evidence="1" id="KW-0732">Signal</keyword>
<accession>A0A3N0DSK0</accession>
<dbReference type="RefSeq" id="WP_123233095.1">
    <property type="nucleotide sequence ID" value="NZ_RJSG01000002.1"/>
</dbReference>
<keyword evidence="4" id="KW-1185">Reference proteome</keyword>
<dbReference type="EMBL" id="RJSG01000002">
    <property type="protein sequence ID" value="RNL78594.1"/>
    <property type="molecule type" value="Genomic_DNA"/>
</dbReference>
<feature type="domain" description="Sporulation stage II protein D amidase enhancer LytB N-terminal" evidence="2">
    <location>
        <begin position="190"/>
        <end position="278"/>
    </location>
</feature>